<gene>
    <name evidence="1" type="ORF">MSAN_00219300</name>
</gene>
<name>A0A8H6ZI37_9AGAR</name>
<accession>A0A8H6ZI37</accession>
<reference evidence="1" key="1">
    <citation type="submission" date="2020-05" db="EMBL/GenBank/DDBJ databases">
        <title>Mycena genomes resolve the evolution of fungal bioluminescence.</title>
        <authorList>
            <person name="Tsai I.J."/>
        </authorList>
    </citation>
    <scope>NUCLEOTIDE SEQUENCE</scope>
    <source>
        <strain evidence="1">160909Yilan</strain>
    </source>
</reference>
<organism evidence="1 2">
    <name type="scientific">Mycena sanguinolenta</name>
    <dbReference type="NCBI Taxonomy" id="230812"/>
    <lineage>
        <taxon>Eukaryota</taxon>
        <taxon>Fungi</taxon>
        <taxon>Dikarya</taxon>
        <taxon>Basidiomycota</taxon>
        <taxon>Agaricomycotina</taxon>
        <taxon>Agaricomycetes</taxon>
        <taxon>Agaricomycetidae</taxon>
        <taxon>Agaricales</taxon>
        <taxon>Marasmiineae</taxon>
        <taxon>Mycenaceae</taxon>
        <taxon>Mycena</taxon>
    </lineage>
</organism>
<proteinExistence type="predicted"/>
<dbReference type="EMBL" id="JACAZH010000001">
    <property type="protein sequence ID" value="KAF7377954.1"/>
    <property type="molecule type" value="Genomic_DNA"/>
</dbReference>
<evidence type="ECO:0000313" key="1">
    <source>
        <dbReference type="EMBL" id="KAF7377954.1"/>
    </source>
</evidence>
<keyword evidence="2" id="KW-1185">Reference proteome</keyword>
<comment type="caution">
    <text evidence="1">The sequence shown here is derived from an EMBL/GenBank/DDBJ whole genome shotgun (WGS) entry which is preliminary data.</text>
</comment>
<dbReference type="AlphaFoldDB" id="A0A8H6ZI37"/>
<protein>
    <submittedName>
        <fullName evidence="1">Uncharacterized protein</fullName>
    </submittedName>
</protein>
<evidence type="ECO:0000313" key="2">
    <source>
        <dbReference type="Proteomes" id="UP000623467"/>
    </source>
</evidence>
<dbReference type="Proteomes" id="UP000623467">
    <property type="component" value="Unassembled WGS sequence"/>
</dbReference>
<sequence>MNSPPAGPQNRQLPKNHHLALFNTDITSIVTQLRTGPTGRIGLDAHLDVHLRHRLFFLVLFPRPSLTSCSYAQCTAVNVSSSSSDSAPRDEASRLKRLLAAKSDHKLILAYVRDTQSLSHYAA</sequence>